<feature type="transmembrane region" description="Helical" evidence="7">
    <location>
        <begin position="34"/>
        <end position="56"/>
    </location>
</feature>
<gene>
    <name evidence="7 9" type="primary">tatC</name>
    <name evidence="9" type="ORF">GCM10022231_29910</name>
</gene>
<dbReference type="InterPro" id="IPR019820">
    <property type="entry name" value="Sec-indep_translocase_CS"/>
</dbReference>
<dbReference type="PANTHER" id="PTHR30371:SF0">
    <property type="entry name" value="SEC-INDEPENDENT PROTEIN TRANSLOCASE PROTEIN TATC, CHLOROPLASTIC-RELATED"/>
    <property type="match status" value="1"/>
</dbReference>
<dbReference type="NCBIfam" id="TIGR00945">
    <property type="entry name" value="tatC"/>
    <property type="match status" value="1"/>
</dbReference>
<keyword evidence="7" id="KW-1003">Cell membrane</keyword>
<feature type="transmembrane region" description="Helical" evidence="7">
    <location>
        <begin position="144"/>
        <end position="167"/>
    </location>
</feature>
<dbReference type="Pfam" id="PF00902">
    <property type="entry name" value="TatC"/>
    <property type="match status" value="1"/>
</dbReference>
<evidence type="ECO:0000256" key="1">
    <source>
        <dbReference type="ARBA" id="ARBA00004141"/>
    </source>
</evidence>
<keyword evidence="3 7" id="KW-0653">Protein transport</keyword>
<name>A0ABP7PKD5_9ACTN</name>
<keyword evidence="4 7" id="KW-1133">Transmembrane helix</keyword>
<keyword evidence="2 7" id="KW-0812">Transmembrane</keyword>
<keyword evidence="6 7" id="KW-0472">Membrane</keyword>
<comment type="subunit">
    <text evidence="7">The Tat system comprises two distinct complexes: a TatABC complex, containing multiple copies of TatA, TatB and TatC subunits, and a separate TatA complex, containing only TatA subunits. Substrates initially bind to the TatABC complex, which probably triggers association of the separate TatA complex to form the active translocon.</text>
</comment>
<comment type="subcellular location">
    <subcellularLocation>
        <location evidence="7">Cell membrane</location>
        <topology evidence="7">Multi-pass membrane protein</topology>
    </subcellularLocation>
    <subcellularLocation>
        <location evidence="1">Membrane</location>
        <topology evidence="1">Multi-pass membrane protein</topology>
    </subcellularLocation>
</comment>
<proteinExistence type="inferred from homology"/>
<dbReference type="HAMAP" id="MF_00902">
    <property type="entry name" value="TatC"/>
    <property type="match status" value="1"/>
</dbReference>
<dbReference type="InterPro" id="IPR002033">
    <property type="entry name" value="TatC"/>
</dbReference>
<feature type="transmembrane region" description="Helical" evidence="7">
    <location>
        <begin position="187"/>
        <end position="213"/>
    </location>
</feature>
<evidence type="ECO:0000313" key="10">
    <source>
        <dbReference type="Proteomes" id="UP001418444"/>
    </source>
</evidence>
<comment type="function">
    <text evidence="7">Part of the twin-arginine translocation (Tat) system that transports large folded proteins containing a characteristic twin-arginine motif in their signal peptide across membranes. Together with TatB, TatC is part of a receptor directly interacting with Tat signal peptides.</text>
</comment>
<evidence type="ECO:0000256" key="7">
    <source>
        <dbReference type="HAMAP-Rule" id="MF_00902"/>
    </source>
</evidence>
<keyword evidence="5 7" id="KW-0811">Translocation</keyword>
<protein>
    <recommendedName>
        <fullName evidence="7">Sec-independent protein translocase protein TatC</fullName>
    </recommendedName>
</protein>
<evidence type="ECO:0000256" key="3">
    <source>
        <dbReference type="ARBA" id="ARBA00022927"/>
    </source>
</evidence>
<evidence type="ECO:0000256" key="6">
    <source>
        <dbReference type="ARBA" id="ARBA00023136"/>
    </source>
</evidence>
<dbReference type="EMBL" id="BAAAZW010000009">
    <property type="protein sequence ID" value="GAA3966884.1"/>
    <property type="molecule type" value="Genomic_DNA"/>
</dbReference>
<evidence type="ECO:0000256" key="4">
    <source>
        <dbReference type="ARBA" id="ARBA00022989"/>
    </source>
</evidence>
<feature type="transmembrane region" description="Helical" evidence="7">
    <location>
        <begin position="225"/>
        <end position="241"/>
    </location>
</feature>
<dbReference type="PANTHER" id="PTHR30371">
    <property type="entry name" value="SEC-INDEPENDENT PROTEIN TRANSLOCASE PROTEIN TATC"/>
    <property type="match status" value="1"/>
</dbReference>
<comment type="similarity">
    <text evidence="7">Belongs to the TatC family.</text>
</comment>
<dbReference type="Proteomes" id="UP001418444">
    <property type="component" value="Unassembled WGS sequence"/>
</dbReference>
<evidence type="ECO:0000313" key="9">
    <source>
        <dbReference type="EMBL" id="GAA3966884.1"/>
    </source>
</evidence>
<feature type="region of interest" description="Disordered" evidence="8">
    <location>
        <begin position="277"/>
        <end position="335"/>
    </location>
</feature>
<dbReference type="PROSITE" id="PS01218">
    <property type="entry name" value="TATC"/>
    <property type="match status" value="1"/>
</dbReference>
<evidence type="ECO:0000256" key="5">
    <source>
        <dbReference type="ARBA" id="ARBA00023010"/>
    </source>
</evidence>
<keyword evidence="7" id="KW-0813">Transport</keyword>
<organism evidence="9 10">
    <name type="scientific">Gordonia caeni</name>
    <dbReference type="NCBI Taxonomy" id="1007097"/>
    <lineage>
        <taxon>Bacteria</taxon>
        <taxon>Bacillati</taxon>
        <taxon>Actinomycetota</taxon>
        <taxon>Actinomycetes</taxon>
        <taxon>Mycobacteriales</taxon>
        <taxon>Gordoniaceae</taxon>
        <taxon>Gordonia</taxon>
    </lineage>
</organism>
<accession>A0ABP7PKD5</accession>
<comment type="caution">
    <text evidence="9">The sequence shown here is derived from an EMBL/GenBank/DDBJ whole genome shotgun (WGS) entry which is preliminary data.</text>
</comment>
<feature type="transmembrane region" description="Helical" evidence="7">
    <location>
        <begin position="102"/>
        <end position="123"/>
    </location>
</feature>
<dbReference type="PRINTS" id="PR01840">
    <property type="entry name" value="TATCFAMILY"/>
</dbReference>
<evidence type="ECO:0000256" key="2">
    <source>
        <dbReference type="ARBA" id="ARBA00022692"/>
    </source>
</evidence>
<reference evidence="10" key="1">
    <citation type="journal article" date="2019" name="Int. J. Syst. Evol. Microbiol.">
        <title>The Global Catalogue of Microorganisms (GCM) 10K type strain sequencing project: providing services to taxonomists for standard genome sequencing and annotation.</title>
        <authorList>
            <consortium name="The Broad Institute Genomics Platform"/>
            <consortium name="The Broad Institute Genome Sequencing Center for Infectious Disease"/>
            <person name="Wu L."/>
            <person name="Ma J."/>
        </authorList>
    </citation>
    <scope>NUCLEOTIDE SEQUENCE [LARGE SCALE GENOMIC DNA]</scope>
    <source>
        <strain evidence="10">JCM 16923</strain>
    </source>
</reference>
<comment type="caution">
    <text evidence="7">Lacks conserved residue(s) required for the propagation of feature annotation.</text>
</comment>
<keyword evidence="10" id="KW-1185">Reference proteome</keyword>
<evidence type="ECO:0000256" key="8">
    <source>
        <dbReference type="SAM" id="MobiDB-lite"/>
    </source>
</evidence>
<sequence>MRTPAVLRRLDPRRRRSKVNPDGSMPLAEHLYELRYRLVVAMAAVFVTTVVGFFWYTHGAGPIESLGELLRRPYCELPPESRASITAGDECRLLATGPFDQFMLRLQVALTAGVVLACPIWLYELWQFITPALLKHERRYAAGFVSVAAVLFVGGAVLAYFVVAKAFEFLLTVGNEVQVTALAGDQYFGFMLQLLLIFGVSFELPLLIIALNLTGVLSYQRLKKWRRGLIFAMFVFAAVVTPSGDPFTMTALAIALSILQEFAIQFARIHDKRKASREPDWMNVSDDEASPLDGEDRSETADPVAAPDPIPAPQPIGAGRRRERVRGPGAFDEVL</sequence>